<evidence type="ECO:0000313" key="1">
    <source>
        <dbReference type="EMBL" id="RAI73461.1"/>
    </source>
</evidence>
<organism evidence="1 2">
    <name type="scientific">Spirosoma telluris</name>
    <dbReference type="NCBI Taxonomy" id="2183553"/>
    <lineage>
        <taxon>Bacteria</taxon>
        <taxon>Pseudomonadati</taxon>
        <taxon>Bacteroidota</taxon>
        <taxon>Cytophagia</taxon>
        <taxon>Cytophagales</taxon>
        <taxon>Cytophagaceae</taxon>
        <taxon>Spirosoma</taxon>
    </lineage>
</organism>
<reference evidence="1 2" key="1">
    <citation type="submission" date="2018-06" db="EMBL/GenBank/DDBJ databases">
        <title>Spirosoma sp. HMF3257 Genome sequencing and assembly.</title>
        <authorList>
            <person name="Kang H."/>
            <person name="Cha I."/>
            <person name="Kim H."/>
            <person name="Kang J."/>
            <person name="Joh K."/>
        </authorList>
    </citation>
    <scope>NUCLEOTIDE SEQUENCE [LARGE SCALE GENOMIC DNA]</scope>
    <source>
        <strain evidence="1 2">HMF3257</strain>
    </source>
</reference>
<dbReference type="OrthoDB" id="9762795at2"/>
<sequence length="100" mass="11661">MLRKGVVSIWILCCWAGNAFGQNRNAFSEKYYQLIEAPTAPDKWDAWRSELRAWKDSTLKSLNYKGENSNWWGANQCITLTEPIKFNCPILTDKRHSNTY</sequence>
<dbReference type="EMBL" id="QLII01000001">
    <property type="protein sequence ID" value="RAI73461.1"/>
    <property type="molecule type" value="Genomic_DNA"/>
</dbReference>
<proteinExistence type="predicted"/>
<comment type="caution">
    <text evidence="1">The sequence shown here is derived from an EMBL/GenBank/DDBJ whole genome shotgun (WGS) entry which is preliminary data.</text>
</comment>
<name>A0A327NDT9_9BACT</name>
<protein>
    <submittedName>
        <fullName evidence="1">Uncharacterized protein</fullName>
    </submittedName>
</protein>
<dbReference type="AlphaFoldDB" id="A0A327NDT9"/>
<dbReference type="Proteomes" id="UP000249016">
    <property type="component" value="Unassembled WGS sequence"/>
</dbReference>
<keyword evidence="2" id="KW-1185">Reference proteome</keyword>
<dbReference type="RefSeq" id="WP_111340340.1">
    <property type="nucleotide sequence ID" value="NZ_QLII01000001.1"/>
</dbReference>
<accession>A0A327NDT9</accession>
<evidence type="ECO:0000313" key="2">
    <source>
        <dbReference type="Proteomes" id="UP000249016"/>
    </source>
</evidence>
<gene>
    <name evidence="1" type="ORF">HMF3257_01690</name>
</gene>